<dbReference type="InterPro" id="IPR007621">
    <property type="entry name" value="TPM_dom"/>
</dbReference>
<dbReference type="Proteomes" id="UP000256310">
    <property type="component" value="Unassembled WGS sequence"/>
</dbReference>
<organism evidence="3 4">
    <name type="scientific">Parasphingopyxis lamellibrachiae</name>
    <dbReference type="NCBI Taxonomy" id="680125"/>
    <lineage>
        <taxon>Bacteria</taxon>
        <taxon>Pseudomonadati</taxon>
        <taxon>Pseudomonadota</taxon>
        <taxon>Alphaproteobacteria</taxon>
        <taxon>Sphingomonadales</taxon>
        <taxon>Sphingomonadaceae</taxon>
        <taxon>Parasphingopyxis</taxon>
    </lineage>
</organism>
<dbReference type="PROSITE" id="PS51257">
    <property type="entry name" value="PROKAR_LIPOPROTEIN"/>
    <property type="match status" value="1"/>
</dbReference>
<dbReference type="AlphaFoldDB" id="A0A3D9FG66"/>
<gene>
    <name evidence="3" type="ORF">DFR46_1842</name>
</gene>
<dbReference type="Gene3D" id="3.10.310.50">
    <property type="match status" value="1"/>
</dbReference>
<feature type="signal peptide" evidence="1">
    <location>
        <begin position="1"/>
        <end position="24"/>
    </location>
</feature>
<comment type="caution">
    <text evidence="3">The sequence shown here is derived from an EMBL/GenBank/DDBJ whole genome shotgun (WGS) entry which is preliminary data.</text>
</comment>
<feature type="domain" description="TPM" evidence="2">
    <location>
        <begin position="54"/>
        <end position="167"/>
    </location>
</feature>
<dbReference type="EMBL" id="QRDP01000004">
    <property type="protein sequence ID" value="RED16810.1"/>
    <property type="molecule type" value="Genomic_DNA"/>
</dbReference>
<dbReference type="RefSeq" id="WP_116236177.1">
    <property type="nucleotide sequence ID" value="NZ_QRDP01000004.1"/>
</dbReference>
<sequence length="171" mass="17236">MRKLGLGIAASAALALAACSSGEAGEADAGATADQSAAEVAELAEPIDYVKDIGLLEDGFGETLNARLAAFHEESGHEIRIAVILTTDDQDIEEKAAEMIESNGIGDDGALILIAAADERIGIVPASGTTAALDAEFTDATEAAMAARFDAGDVTDGFNGAVDAIIARLGS</sequence>
<feature type="chain" id="PRO_5017829100" evidence="1">
    <location>
        <begin position="25"/>
        <end position="171"/>
    </location>
</feature>
<evidence type="ECO:0000259" key="2">
    <source>
        <dbReference type="Pfam" id="PF04536"/>
    </source>
</evidence>
<name>A0A3D9FG66_9SPHN</name>
<protein>
    <submittedName>
        <fullName evidence="3">TLP18.3/Psb32/MOLO-1 phosphatase superfamily protein</fullName>
    </submittedName>
</protein>
<evidence type="ECO:0000313" key="3">
    <source>
        <dbReference type="EMBL" id="RED16810.1"/>
    </source>
</evidence>
<dbReference type="Pfam" id="PF04536">
    <property type="entry name" value="TPM_phosphatase"/>
    <property type="match status" value="1"/>
</dbReference>
<evidence type="ECO:0000256" key="1">
    <source>
        <dbReference type="SAM" id="SignalP"/>
    </source>
</evidence>
<keyword evidence="4" id="KW-1185">Reference proteome</keyword>
<evidence type="ECO:0000313" key="4">
    <source>
        <dbReference type="Proteomes" id="UP000256310"/>
    </source>
</evidence>
<keyword evidence="1" id="KW-0732">Signal</keyword>
<reference evidence="3 4" key="1">
    <citation type="submission" date="2018-07" db="EMBL/GenBank/DDBJ databases">
        <title>Genomic Encyclopedia of Type Strains, Phase IV (KMG-IV): sequencing the most valuable type-strain genomes for metagenomic binning, comparative biology and taxonomic classification.</title>
        <authorList>
            <person name="Goeker M."/>
        </authorList>
    </citation>
    <scope>NUCLEOTIDE SEQUENCE [LARGE SCALE GENOMIC DNA]</scope>
    <source>
        <strain evidence="3 4">DSM 26725</strain>
    </source>
</reference>
<accession>A0A3D9FG66</accession>
<proteinExistence type="predicted"/>